<reference evidence="5 6" key="1">
    <citation type="journal article" date="2019" name="Int. J. Syst. Evol. Microbiol.">
        <title>Capsulimonas corticalis gen. nov., sp. nov., an aerobic capsulated bacterium, of a novel bacterial order, Capsulimonadales ord. nov., of the class Armatimonadia of the phylum Armatimonadetes.</title>
        <authorList>
            <person name="Li J."/>
            <person name="Kudo C."/>
            <person name="Tonouchi A."/>
        </authorList>
    </citation>
    <scope>NUCLEOTIDE SEQUENCE [LARGE SCALE GENOMIC DNA]</scope>
    <source>
        <strain evidence="5 6">AX-7</strain>
    </source>
</reference>
<dbReference type="GO" id="GO:0006508">
    <property type="term" value="P:proteolysis"/>
    <property type="evidence" value="ECO:0007669"/>
    <property type="project" value="UniProtKB-KW"/>
</dbReference>
<dbReference type="InterPro" id="IPR034074">
    <property type="entry name" value="Y4bN_pept_dom"/>
</dbReference>
<comment type="similarity">
    <text evidence="1">Belongs to the peptidase S8 family.</text>
</comment>
<keyword evidence="6" id="KW-1185">Reference proteome</keyword>
<proteinExistence type="inferred from homology"/>
<dbReference type="InterPro" id="IPR015500">
    <property type="entry name" value="Peptidase_S8_subtilisin-rel"/>
</dbReference>
<sequence>MNDPMPSTPLKHIFLNDKVHNQKYKRPGTGGGGNSKILERNRLPHAERLATEFDAAWTASETTVAERLFVSVPARDGIYLEFSGLKGYDLMIKSLEDRRQGVRLMSTRSINDTVYATVYVPRSRRAYFAKKIRDYGNSESRFGQPKNKASVESIESIRKAIIASFWLDNITLLPSTERVKCEVWLHVENEETENRFRDTCKQLSIHCENGSIKFPERSVLIVTANLSDLHQLIEAADFIAELRRAKDTARYFLELENADQTNWSQELLGRLRTPREPKVAISLLDTGVNNGHPLLQPLLSDSDCHTFNTSWGVTDHHGHGTLMCGLVGYGNLRAAMENSEEVFIDHKLESVKILPPNGENDPKLYGHIVSQAISLVEITSPKLKHITCMAVTATDDRDRGRPSSWSAAIDAITSGADDNQKRLFIVSAGNVSDPDHWLTFPESNKENSVHDPGQSWNALTIGAYTEMISITDPTFDGYVAIAAAGELSPFSSTSATWDMKWPIKPEVLFEGGNAAASLDGTSASVCDDLSMLSTYRQHARRQFDSMHMTSAATGLAANLAARIQDAYPDAWPETVRALMVHSAEWTEAMKQQFLSDETKTSYNKLLRICGYGVPLETRALECAGNYLTLITQNELQPFSLGKDNRPSTNEMDLHELPWPKDELLKMGDVQVTLKITLSYFVEPGPGERGWKDRYRYASHGLRFDVNMPGETNNEFVGRMNAAARDDNETYEFGSTSGRWLLGTNARDVGSVHSDSIHGTAADIATCNFVGIYPVGGWWRERSYLNKYANRTRYSLIVSISTPAVEVDLYTPVLHQVSVASQVQQVETTVPGI</sequence>
<dbReference type="CDD" id="cd04847">
    <property type="entry name" value="Peptidases_S8_Subtilisin_like_2"/>
    <property type="match status" value="1"/>
</dbReference>
<keyword evidence="3" id="KW-0378">Hydrolase</keyword>
<dbReference type="InterPro" id="IPR000209">
    <property type="entry name" value="Peptidase_S8/S53_dom"/>
</dbReference>
<dbReference type="GO" id="GO:0004252">
    <property type="term" value="F:serine-type endopeptidase activity"/>
    <property type="evidence" value="ECO:0007669"/>
    <property type="project" value="InterPro"/>
</dbReference>
<dbReference type="PANTHER" id="PTHR43806:SF11">
    <property type="entry name" value="CEREVISIN-RELATED"/>
    <property type="match status" value="1"/>
</dbReference>
<name>A0A402CTZ5_9BACT</name>
<evidence type="ECO:0000256" key="2">
    <source>
        <dbReference type="ARBA" id="ARBA00022670"/>
    </source>
</evidence>
<evidence type="ECO:0000256" key="1">
    <source>
        <dbReference type="ARBA" id="ARBA00011073"/>
    </source>
</evidence>
<keyword evidence="2" id="KW-0645">Protease</keyword>
<dbReference type="Pfam" id="PF00082">
    <property type="entry name" value="Peptidase_S8"/>
    <property type="match status" value="1"/>
</dbReference>
<dbReference type="InterPro" id="IPR036852">
    <property type="entry name" value="Peptidase_S8/S53_dom_sf"/>
</dbReference>
<gene>
    <name evidence="5" type="ORF">CCAX7_008540</name>
</gene>
<protein>
    <submittedName>
        <fullName evidence="5">Uncharacterized protein</fullName>
    </submittedName>
</protein>
<dbReference type="PRINTS" id="PR00723">
    <property type="entry name" value="SUBTILISIN"/>
</dbReference>
<evidence type="ECO:0000313" key="6">
    <source>
        <dbReference type="Proteomes" id="UP000287394"/>
    </source>
</evidence>
<dbReference type="Gene3D" id="3.40.50.200">
    <property type="entry name" value="Peptidase S8/S53 domain"/>
    <property type="match status" value="1"/>
</dbReference>
<dbReference type="EMBL" id="AP025739">
    <property type="protein sequence ID" value="BDI28803.1"/>
    <property type="molecule type" value="Genomic_DNA"/>
</dbReference>
<dbReference type="SUPFAM" id="SSF52743">
    <property type="entry name" value="Subtilisin-like"/>
    <property type="match status" value="1"/>
</dbReference>
<dbReference type="AlphaFoldDB" id="A0A402CTZ5"/>
<dbReference type="Proteomes" id="UP000287394">
    <property type="component" value="Chromosome"/>
</dbReference>
<evidence type="ECO:0000313" key="5">
    <source>
        <dbReference type="EMBL" id="BDI28803.1"/>
    </source>
</evidence>
<dbReference type="InterPro" id="IPR050131">
    <property type="entry name" value="Peptidase_S8_subtilisin-like"/>
</dbReference>
<accession>A0A402CTZ5</accession>
<keyword evidence="4" id="KW-0720">Serine protease</keyword>
<dbReference type="PANTHER" id="PTHR43806">
    <property type="entry name" value="PEPTIDASE S8"/>
    <property type="match status" value="1"/>
</dbReference>
<dbReference type="KEGG" id="ccot:CCAX7_008540"/>
<organism evidence="5 6">
    <name type="scientific">Capsulimonas corticalis</name>
    <dbReference type="NCBI Taxonomy" id="2219043"/>
    <lineage>
        <taxon>Bacteria</taxon>
        <taxon>Bacillati</taxon>
        <taxon>Armatimonadota</taxon>
        <taxon>Armatimonadia</taxon>
        <taxon>Capsulimonadales</taxon>
        <taxon>Capsulimonadaceae</taxon>
        <taxon>Capsulimonas</taxon>
    </lineage>
</organism>
<evidence type="ECO:0000256" key="3">
    <source>
        <dbReference type="ARBA" id="ARBA00022801"/>
    </source>
</evidence>
<evidence type="ECO:0000256" key="4">
    <source>
        <dbReference type="ARBA" id="ARBA00022825"/>
    </source>
</evidence>